<protein>
    <submittedName>
        <fullName evidence="13">Uncharacterized protein</fullName>
    </submittedName>
</protein>
<evidence type="ECO:0000256" key="5">
    <source>
        <dbReference type="ARBA" id="ARBA00022989"/>
    </source>
</evidence>
<feature type="domain" description="CSC1/OSCA1-like 7TM region" evidence="10">
    <location>
        <begin position="594"/>
        <end position="684"/>
    </location>
</feature>
<evidence type="ECO:0000256" key="8">
    <source>
        <dbReference type="SAM" id="MobiDB-lite"/>
    </source>
</evidence>
<keyword evidence="3" id="KW-0813">Transport</keyword>
<evidence type="ECO:0000256" key="4">
    <source>
        <dbReference type="ARBA" id="ARBA00022692"/>
    </source>
</evidence>
<dbReference type="AlphaFoldDB" id="A0A8J5GNB2"/>
<evidence type="ECO:0000256" key="2">
    <source>
        <dbReference type="ARBA" id="ARBA00007779"/>
    </source>
</evidence>
<feature type="compositionally biased region" description="Low complexity" evidence="8">
    <location>
        <begin position="781"/>
        <end position="801"/>
    </location>
</feature>
<evidence type="ECO:0000259" key="10">
    <source>
        <dbReference type="Pfam" id="PF02714"/>
    </source>
</evidence>
<name>A0A8J5GNB2_ZINOF</name>
<feature type="domain" description="CSC1/OSCA1-like cytosolic" evidence="12">
    <location>
        <begin position="361"/>
        <end position="523"/>
    </location>
</feature>
<dbReference type="EMBL" id="JACMSC010000008">
    <property type="protein sequence ID" value="KAG6509662.1"/>
    <property type="molecule type" value="Genomic_DNA"/>
</dbReference>
<evidence type="ECO:0000256" key="1">
    <source>
        <dbReference type="ARBA" id="ARBA00004141"/>
    </source>
</evidence>
<feature type="compositionally biased region" description="Low complexity" evidence="8">
    <location>
        <begin position="896"/>
        <end position="907"/>
    </location>
</feature>
<dbReference type="Proteomes" id="UP000734854">
    <property type="component" value="Unassembled WGS sequence"/>
</dbReference>
<comment type="similarity">
    <text evidence="2">Belongs to the CSC1 (TC 1.A.17) family.</text>
</comment>
<feature type="transmembrane region" description="Helical" evidence="9">
    <location>
        <begin position="7"/>
        <end position="28"/>
    </location>
</feature>
<evidence type="ECO:0000256" key="9">
    <source>
        <dbReference type="SAM" id="Phobius"/>
    </source>
</evidence>
<sequence>MATISDIGLAAAINILTTFAFLVAFAVLRLQPINDRVYFAKWYVKGVRNSPIQSGASVQKFVNLNFRSYLRFLEWIPAALRMPEPELIEHAGLDSVVFLRIYLIGYVSLYAIVVSSSIPLSFSTYLIPFRREQVRRAQEQVLEIWNATQKNVIGSGPSDPSPTCLATHFRFASTTPATAIATTESTSPNPILCRCVMPVSFPVAQRARGTIAWSYSGAMAMMKTTGKTGSDIGGTVSLPTCVSIVSACCIEKVESCARQQLSMMVDVKIGRSFITTLTSSTSCHEQESERWSDRPSTARLKIFVPITILAFTVLAPINWTNDTLKDSGNLEHSEIDALSISNIPTGSQRFWAHLAKRRPDQFTVLVQNVPPDPDETVSELVEHFFLVNHRDHYLMHQVVYDTNKLGGLVEEKKQMENWRDYYELQYERRPSKRPTCKTGFWGLFGKKVDAIDFYRSKIDKLRKDEATERENIIKNPKYIMPTAFVSFRTRWGAAVCAQTQQTRNPTLWLTDWAPEPRDVYWPNLSIPLVSLTIRRLIMAVTFFFLTFFYIVPITIVQSLANIEGIEKAVPFLKPLIEMFSPGNCFEDFSYIAANNIDDHVEAIGVSIPMKATFFITYIMIDGWAGIALEIVRLVPLIIYHLKIAFLVKTEKDKEEATDPGCIEFASSEPRIQLYFLLGLVYSTIINVYNQEYESAAAFWPDVHRRIVTALVVSQLLLIGLLSTKKAALTTPFLIPLPVLTIWFHRFCINRYTSAFTKYPLQEPNRNVPDRLDSKSPRFRSRPSQIPSSSSSSGLNRLLLDSSVHRHAAGPEEEKSRQAQEGNGGTDEDPFPFRFSPRYLLFLPLWFALSPFLFDSWHRAISTDAGQSEDRVPHEGGEEADRQSPSPTISSEEWFGSDAADSAAADSSKNPKGEDLVEEDGRELAPAVKEVAFRPEDQSAAKSNELAESEKESSKPAVESTISVDNAIDLTERSQTTEFAAGVLEETSGDNTERAEGVFKFNHDGDGHQVAGGDETSPATEVKQAAAEVLDGEKESQLPDVDVAVKHEGDGRQAAAGDEALPATEVLESDSCDCTLLLSFHSNQCTD</sequence>
<dbReference type="Pfam" id="PF02714">
    <property type="entry name" value="RSN1_7TM"/>
    <property type="match status" value="2"/>
</dbReference>
<evidence type="ECO:0000256" key="7">
    <source>
        <dbReference type="ARBA" id="ARBA00023303"/>
    </source>
</evidence>
<comment type="subcellular location">
    <subcellularLocation>
        <location evidence="1">Membrane</location>
        <topology evidence="1">Multi-pass membrane protein</topology>
    </subcellularLocation>
</comment>
<feature type="domain" description="CSC1/OSCA1-like N-terminal transmembrane" evidence="11">
    <location>
        <begin position="300"/>
        <end position="354"/>
    </location>
</feature>
<feature type="transmembrane region" description="Helical" evidence="9">
    <location>
        <begin position="536"/>
        <end position="556"/>
    </location>
</feature>
<gene>
    <name evidence="13" type="ORF">ZIOFF_027662</name>
</gene>
<evidence type="ECO:0000313" key="13">
    <source>
        <dbReference type="EMBL" id="KAG6509662.1"/>
    </source>
</evidence>
<dbReference type="InterPro" id="IPR032880">
    <property type="entry name" value="CSC1/OSCA1-like_N"/>
</dbReference>
<feature type="region of interest" description="Disordered" evidence="8">
    <location>
        <begin position="766"/>
        <end position="829"/>
    </location>
</feature>
<feature type="domain" description="CSC1/OSCA1-like 7TM region" evidence="10">
    <location>
        <begin position="534"/>
        <end position="577"/>
    </location>
</feature>
<dbReference type="InterPro" id="IPR045122">
    <property type="entry name" value="Csc1-like"/>
</dbReference>
<dbReference type="InterPro" id="IPR027815">
    <property type="entry name" value="CSC1/OSCA1-like_cyt"/>
</dbReference>
<keyword evidence="4 9" id="KW-0812">Transmembrane</keyword>
<keyword evidence="7" id="KW-0406">Ion transport</keyword>
<organism evidence="13 14">
    <name type="scientific">Zingiber officinale</name>
    <name type="common">Ginger</name>
    <name type="synonym">Amomum zingiber</name>
    <dbReference type="NCBI Taxonomy" id="94328"/>
    <lineage>
        <taxon>Eukaryota</taxon>
        <taxon>Viridiplantae</taxon>
        <taxon>Streptophyta</taxon>
        <taxon>Embryophyta</taxon>
        <taxon>Tracheophyta</taxon>
        <taxon>Spermatophyta</taxon>
        <taxon>Magnoliopsida</taxon>
        <taxon>Liliopsida</taxon>
        <taxon>Zingiberales</taxon>
        <taxon>Zingiberaceae</taxon>
        <taxon>Zingiber</taxon>
    </lineage>
</organism>
<accession>A0A8J5GNB2</accession>
<keyword evidence="14" id="KW-1185">Reference proteome</keyword>
<feature type="compositionally biased region" description="Basic and acidic residues" evidence="8">
    <location>
        <begin position="808"/>
        <end position="817"/>
    </location>
</feature>
<feature type="transmembrane region" description="Helical" evidence="9">
    <location>
        <begin position="103"/>
        <end position="127"/>
    </location>
</feature>
<comment type="caution">
    <text evidence="13">The sequence shown here is derived from an EMBL/GenBank/DDBJ whole genome shotgun (WGS) entry which is preliminary data.</text>
</comment>
<feature type="compositionally biased region" description="Basic and acidic residues" evidence="8">
    <location>
        <begin position="867"/>
        <end position="881"/>
    </location>
</feature>
<keyword evidence="7" id="KW-0407">Ion channel</keyword>
<feature type="region of interest" description="Disordered" evidence="8">
    <location>
        <begin position="864"/>
        <end position="994"/>
    </location>
</feature>
<keyword evidence="5 9" id="KW-1133">Transmembrane helix</keyword>
<dbReference type="GO" id="GO:0005227">
    <property type="term" value="F:calcium-activated cation channel activity"/>
    <property type="evidence" value="ECO:0007669"/>
    <property type="project" value="InterPro"/>
</dbReference>
<dbReference type="PANTHER" id="PTHR13018:SF5">
    <property type="entry name" value="RE44586P"/>
    <property type="match status" value="1"/>
</dbReference>
<dbReference type="Pfam" id="PF13967">
    <property type="entry name" value="RSN1_TM"/>
    <property type="match status" value="2"/>
</dbReference>
<feature type="domain" description="CSC1/OSCA1-like N-terminal transmembrane" evidence="11">
    <location>
        <begin position="9"/>
        <end position="117"/>
    </location>
</feature>
<dbReference type="GO" id="GO:0005886">
    <property type="term" value="C:plasma membrane"/>
    <property type="evidence" value="ECO:0007669"/>
    <property type="project" value="TreeGrafter"/>
</dbReference>
<dbReference type="Pfam" id="PF14703">
    <property type="entry name" value="PHM7_cyt"/>
    <property type="match status" value="1"/>
</dbReference>
<evidence type="ECO:0000256" key="3">
    <source>
        <dbReference type="ARBA" id="ARBA00022448"/>
    </source>
</evidence>
<dbReference type="PANTHER" id="PTHR13018">
    <property type="entry name" value="PROBABLE MEMBRANE PROTEIN DUF221-RELATED"/>
    <property type="match status" value="1"/>
</dbReference>
<dbReference type="InterPro" id="IPR003864">
    <property type="entry name" value="CSC1/OSCA1-like_7TM"/>
</dbReference>
<proteinExistence type="inferred from homology"/>
<evidence type="ECO:0000256" key="6">
    <source>
        <dbReference type="ARBA" id="ARBA00023136"/>
    </source>
</evidence>
<evidence type="ECO:0000259" key="12">
    <source>
        <dbReference type="Pfam" id="PF14703"/>
    </source>
</evidence>
<evidence type="ECO:0000259" key="11">
    <source>
        <dbReference type="Pfam" id="PF13967"/>
    </source>
</evidence>
<evidence type="ECO:0000313" key="14">
    <source>
        <dbReference type="Proteomes" id="UP000734854"/>
    </source>
</evidence>
<keyword evidence="6 9" id="KW-0472">Membrane</keyword>
<reference evidence="13 14" key="1">
    <citation type="submission" date="2020-08" db="EMBL/GenBank/DDBJ databases">
        <title>Plant Genome Project.</title>
        <authorList>
            <person name="Zhang R.-G."/>
        </authorList>
    </citation>
    <scope>NUCLEOTIDE SEQUENCE [LARGE SCALE GENOMIC DNA]</scope>
    <source>
        <tissue evidence="13">Rhizome</tissue>
    </source>
</reference>